<keyword evidence="11 13" id="KW-0234">DNA repair</keyword>
<keyword evidence="2 13" id="KW-0515">Mutator protein</keyword>
<comment type="subcellular location">
    <subcellularLocation>
        <location evidence="13">Cytoplasm</location>
    </subcellularLocation>
</comment>
<feature type="site" description="Substrate discrimination" evidence="13">
    <location>
        <position position="27"/>
    </location>
</feature>
<evidence type="ECO:0000256" key="6">
    <source>
        <dbReference type="ARBA" id="ARBA00022723"/>
    </source>
</evidence>
<dbReference type="Gene3D" id="1.10.150.20">
    <property type="entry name" value="5' to 3' exonuclease, C-terminal subdomain"/>
    <property type="match status" value="1"/>
</dbReference>
<evidence type="ECO:0000256" key="2">
    <source>
        <dbReference type="ARBA" id="ARBA00022457"/>
    </source>
</evidence>
<dbReference type="GO" id="GO:0000287">
    <property type="term" value="F:magnesium ion binding"/>
    <property type="evidence" value="ECO:0007669"/>
    <property type="project" value="UniProtKB-UniRule"/>
</dbReference>
<accession>A0AA87AL76</accession>
<feature type="binding site" evidence="13">
    <location>
        <position position="122"/>
    </location>
    <ligand>
        <name>Mg(2+)</name>
        <dbReference type="ChEBI" id="CHEBI:18420"/>
    </ligand>
</feature>
<organism evidence="15 16">
    <name type="scientific">Lactobacillus paragasseri JV-V03</name>
    <dbReference type="NCBI Taxonomy" id="525326"/>
    <lineage>
        <taxon>Bacteria</taxon>
        <taxon>Bacillati</taxon>
        <taxon>Bacillota</taxon>
        <taxon>Bacilli</taxon>
        <taxon>Lactobacillales</taxon>
        <taxon>Lactobacillaceae</taxon>
        <taxon>Lactobacillus</taxon>
    </lineage>
</organism>
<evidence type="ECO:0000256" key="10">
    <source>
        <dbReference type="ARBA" id="ARBA00023125"/>
    </source>
</evidence>
<keyword evidence="6 13" id="KW-0479">Metal-binding</keyword>
<dbReference type="InterPro" id="IPR017961">
    <property type="entry name" value="DNA_pol_Y-fam_little_finger"/>
</dbReference>
<dbReference type="InterPro" id="IPR022880">
    <property type="entry name" value="DNApol_IV"/>
</dbReference>
<comment type="similarity">
    <text evidence="1 13">Belongs to the DNA polymerase type-Y family.</text>
</comment>
<evidence type="ECO:0000259" key="14">
    <source>
        <dbReference type="PROSITE" id="PS50173"/>
    </source>
</evidence>
<feature type="binding site" evidence="13">
    <location>
        <position position="22"/>
    </location>
    <ligand>
        <name>Mg(2+)</name>
        <dbReference type="ChEBI" id="CHEBI:18420"/>
    </ligand>
</feature>
<evidence type="ECO:0000313" key="16">
    <source>
        <dbReference type="Proteomes" id="UP000003672"/>
    </source>
</evidence>
<evidence type="ECO:0000256" key="13">
    <source>
        <dbReference type="HAMAP-Rule" id="MF_01113"/>
    </source>
</evidence>
<keyword evidence="10 13" id="KW-0238">DNA-binding</keyword>
<keyword evidence="8 13" id="KW-0460">Magnesium</keyword>
<dbReference type="InterPro" id="IPR050116">
    <property type="entry name" value="DNA_polymerase-Y"/>
</dbReference>
<dbReference type="GO" id="GO:0006261">
    <property type="term" value="P:DNA-templated DNA replication"/>
    <property type="evidence" value="ECO:0007669"/>
    <property type="project" value="UniProtKB-UniRule"/>
</dbReference>
<dbReference type="GO" id="GO:0009432">
    <property type="term" value="P:SOS response"/>
    <property type="evidence" value="ECO:0007669"/>
    <property type="project" value="TreeGrafter"/>
</dbReference>
<dbReference type="InterPro" id="IPR036775">
    <property type="entry name" value="DNA_pol_Y-fam_lit_finger_sf"/>
</dbReference>
<feature type="domain" description="UmuC" evidence="14">
    <location>
        <begin position="18"/>
        <end position="204"/>
    </location>
</feature>
<evidence type="ECO:0000256" key="12">
    <source>
        <dbReference type="ARBA" id="ARBA00049244"/>
    </source>
</evidence>
<dbReference type="Gene3D" id="3.30.1490.100">
    <property type="entry name" value="DNA polymerase, Y-family, little finger domain"/>
    <property type="match status" value="1"/>
</dbReference>
<gene>
    <name evidence="13 15" type="primary">dinB</name>
    <name evidence="15" type="ORF">HMPREF0514_11187</name>
</gene>
<proteinExistence type="inferred from homology"/>
<dbReference type="PANTHER" id="PTHR11076">
    <property type="entry name" value="DNA REPAIR POLYMERASE UMUC / TRANSFERASE FAMILY MEMBER"/>
    <property type="match status" value="1"/>
</dbReference>
<comment type="function">
    <text evidence="13">Poorly processive, error-prone DNA polymerase involved in untargeted mutagenesis. Copies undamaged DNA at stalled replication forks, which arise in vivo from mismatched or misaligned primer ends. These misaligned primers can be extended by PolIV. Exhibits no 3'-5' exonuclease (proofreading) activity. May be involved in translesional synthesis, in conjunction with the beta clamp from PolIII.</text>
</comment>
<name>A0AA87AL76_9LACO</name>
<dbReference type="AlphaFoldDB" id="A0AA87AL76"/>
<dbReference type="Pfam" id="PF00817">
    <property type="entry name" value="IMS"/>
    <property type="match status" value="1"/>
</dbReference>
<evidence type="ECO:0000256" key="11">
    <source>
        <dbReference type="ARBA" id="ARBA00023204"/>
    </source>
</evidence>
<keyword evidence="4 13" id="KW-0548">Nucleotidyltransferase</keyword>
<dbReference type="GO" id="GO:0005829">
    <property type="term" value="C:cytosol"/>
    <property type="evidence" value="ECO:0007669"/>
    <property type="project" value="TreeGrafter"/>
</dbReference>
<keyword evidence="13" id="KW-0963">Cytoplasm</keyword>
<comment type="caution">
    <text evidence="15">The sequence shown here is derived from an EMBL/GenBank/DDBJ whole genome shotgun (WGS) entry which is preliminary data.</text>
</comment>
<keyword evidence="7 13" id="KW-0227">DNA damage</keyword>
<dbReference type="InterPro" id="IPR043128">
    <property type="entry name" value="Rev_trsase/Diguanyl_cyclase"/>
</dbReference>
<dbReference type="FunFam" id="3.30.1490.100:FF:000004">
    <property type="entry name" value="DNA polymerase IV"/>
    <property type="match status" value="1"/>
</dbReference>
<keyword evidence="5 13" id="KW-0235">DNA replication</keyword>
<evidence type="ECO:0000256" key="3">
    <source>
        <dbReference type="ARBA" id="ARBA00022679"/>
    </source>
</evidence>
<dbReference type="GO" id="GO:0006281">
    <property type="term" value="P:DNA repair"/>
    <property type="evidence" value="ECO:0007669"/>
    <property type="project" value="UniProtKB-UniRule"/>
</dbReference>
<dbReference type="CDD" id="cd03586">
    <property type="entry name" value="PolY_Pol_IV_kappa"/>
    <property type="match status" value="1"/>
</dbReference>
<comment type="catalytic activity">
    <reaction evidence="12 13">
        <text>DNA(n) + a 2'-deoxyribonucleoside 5'-triphosphate = DNA(n+1) + diphosphate</text>
        <dbReference type="Rhea" id="RHEA:22508"/>
        <dbReference type="Rhea" id="RHEA-COMP:17339"/>
        <dbReference type="Rhea" id="RHEA-COMP:17340"/>
        <dbReference type="ChEBI" id="CHEBI:33019"/>
        <dbReference type="ChEBI" id="CHEBI:61560"/>
        <dbReference type="ChEBI" id="CHEBI:173112"/>
        <dbReference type="EC" id="2.7.7.7"/>
    </reaction>
</comment>
<dbReference type="Proteomes" id="UP000003672">
    <property type="component" value="Unassembled WGS sequence"/>
</dbReference>
<dbReference type="GO" id="GO:0003684">
    <property type="term" value="F:damaged DNA binding"/>
    <property type="evidence" value="ECO:0007669"/>
    <property type="project" value="InterPro"/>
</dbReference>
<dbReference type="EC" id="2.7.7.7" evidence="13"/>
<dbReference type="Pfam" id="PF11799">
    <property type="entry name" value="IMS_C"/>
    <property type="match status" value="1"/>
</dbReference>
<keyword evidence="9 13" id="KW-0239">DNA-directed DNA polymerase</keyword>
<evidence type="ECO:0000256" key="1">
    <source>
        <dbReference type="ARBA" id="ARBA00010945"/>
    </source>
</evidence>
<dbReference type="PANTHER" id="PTHR11076:SF33">
    <property type="entry name" value="DNA POLYMERASE KAPPA"/>
    <property type="match status" value="1"/>
</dbReference>
<dbReference type="InterPro" id="IPR043502">
    <property type="entry name" value="DNA/RNA_pol_sf"/>
</dbReference>
<dbReference type="Gene3D" id="3.30.70.270">
    <property type="match status" value="1"/>
</dbReference>
<evidence type="ECO:0000313" key="15">
    <source>
        <dbReference type="EMBL" id="EFJ69117.1"/>
    </source>
</evidence>
<evidence type="ECO:0000256" key="9">
    <source>
        <dbReference type="ARBA" id="ARBA00022932"/>
    </source>
</evidence>
<evidence type="ECO:0000256" key="7">
    <source>
        <dbReference type="ARBA" id="ARBA00022763"/>
    </source>
</evidence>
<evidence type="ECO:0000256" key="4">
    <source>
        <dbReference type="ARBA" id="ARBA00022695"/>
    </source>
</evidence>
<dbReference type="GO" id="GO:0042276">
    <property type="term" value="P:error-prone translesion synthesis"/>
    <property type="evidence" value="ECO:0007669"/>
    <property type="project" value="TreeGrafter"/>
</dbReference>
<sequence>MDLPLMDLLPKNNIKRKIIHLDMDAFYASVEIRDNPALKNKAVLIGGDPKKNRGHGVVATANYLARQYGAHSAMPTAKAVRLIPAEKLVIIQPHFEKYRAVSAEIHRLMHEMTDRVESVSLDEAYLDVTENKLHLDDPVRIATILQEQIYQKVGLTSSFGVSYNKFLAKMGSEYAKPFGRTVIKPETALDFLAKQKIEKFPGIGPKTQERLAEMGVYTGADLIKVPTDVLIKKFNRMGYLIAQHAHGIDLREVVTDSERNRKSIGIERTFNQSLFDENEALTKLRAYSGELENKLKKRHFLANCVVLKIRDVNFKTITKRKKLKQGTNDKIVIYDTGRVLFETEKGMLATGVRLLGLTVTDFEEHPVENLSLDIFENK</sequence>
<evidence type="ECO:0000256" key="5">
    <source>
        <dbReference type="ARBA" id="ARBA00022705"/>
    </source>
</evidence>
<dbReference type="Pfam" id="PF11798">
    <property type="entry name" value="IMS_HHH"/>
    <property type="match status" value="1"/>
</dbReference>
<dbReference type="SUPFAM" id="SSF56672">
    <property type="entry name" value="DNA/RNA polymerases"/>
    <property type="match status" value="1"/>
</dbReference>
<dbReference type="EMBL" id="ACGO02000002">
    <property type="protein sequence ID" value="EFJ69117.1"/>
    <property type="molecule type" value="Genomic_DNA"/>
</dbReference>
<dbReference type="NCBIfam" id="NF002677">
    <property type="entry name" value="PRK02406.1"/>
    <property type="match status" value="1"/>
</dbReference>
<dbReference type="PROSITE" id="PS50173">
    <property type="entry name" value="UMUC"/>
    <property type="match status" value="1"/>
</dbReference>
<comment type="subunit">
    <text evidence="13">Monomer.</text>
</comment>
<dbReference type="InterPro" id="IPR024728">
    <property type="entry name" value="PolY_HhH_motif"/>
</dbReference>
<dbReference type="HAMAP" id="MF_01113">
    <property type="entry name" value="DNApol_IV"/>
    <property type="match status" value="1"/>
</dbReference>
<comment type="cofactor">
    <cofactor evidence="13">
        <name>Mg(2+)</name>
        <dbReference type="ChEBI" id="CHEBI:18420"/>
    </cofactor>
    <text evidence="13">Binds 2 magnesium ions per subunit.</text>
</comment>
<dbReference type="Gene3D" id="3.40.1170.60">
    <property type="match status" value="1"/>
</dbReference>
<dbReference type="SUPFAM" id="SSF100879">
    <property type="entry name" value="Lesion bypass DNA polymerase (Y-family), little finger domain"/>
    <property type="match status" value="1"/>
</dbReference>
<reference evidence="15 16" key="1">
    <citation type="submission" date="2010-06" db="EMBL/GenBank/DDBJ databases">
        <authorList>
            <person name="Muzny D."/>
            <person name="Qin X."/>
            <person name="Buhay C."/>
            <person name="Dugan-Rocha S."/>
            <person name="Ding Y."/>
            <person name="Chen G."/>
            <person name="Hawes A."/>
            <person name="Holder M."/>
            <person name="Jhangiani S."/>
            <person name="Johnson A."/>
            <person name="Khan Z."/>
            <person name="Li Z."/>
            <person name="Liu W."/>
            <person name="Liu X."/>
            <person name="Perez L."/>
            <person name="Shen H."/>
            <person name="Wang Q."/>
            <person name="Watt J."/>
            <person name="Xi L."/>
            <person name="Xin Y."/>
            <person name="Zhou J."/>
            <person name="Deng J."/>
            <person name="Jiang H."/>
            <person name="Liu Y."/>
            <person name="Qu J."/>
            <person name="Song X.-Z."/>
            <person name="Zhang L."/>
            <person name="Villasana D."/>
            <person name="Johnson A."/>
            <person name="Liu J."/>
            <person name="Liyanage D."/>
            <person name="Lorensuhewa L."/>
            <person name="Robinson T."/>
            <person name="Song A."/>
            <person name="Song B.-B."/>
            <person name="Dinh H."/>
            <person name="Thornton R."/>
            <person name="Coyle M."/>
            <person name="Francisco L."/>
            <person name="Jackson L."/>
            <person name="Javaid M."/>
            <person name="Korchina V."/>
            <person name="Kovar C."/>
            <person name="Mata R."/>
            <person name="Mathew T."/>
            <person name="Ngo R."/>
            <person name="Nguyen L."/>
            <person name="Nguyen N."/>
            <person name="Okwuonu G."/>
            <person name="Ongeri F."/>
            <person name="Pham C."/>
            <person name="Simmons D."/>
            <person name="Wilczek-Boney K."/>
            <person name="Hale W."/>
            <person name="Jakkamsetti A."/>
            <person name="Pham P."/>
            <person name="Ruth R."/>
            <person name="San Lucas F."/>
            <person name="Warren J."/>
            <person name="Zhang J."/>
            <person name="Zhao Z."/>
            <person name="Zhou C."/>
            <person name="Zhu D."/>
            <person name="Lee S."/>
            <person name="Bess C."/>
            <person name="Blankenburg K."/>
            <person name="Forbes L."/>
            <person name="Fu Q."/>
            <person name="Gubbala S."/>
            <person name="Hirani K."/>
            <person name="Jayaseelan J.C."/>
            <person name="Lara F."/>
            <person name="Munidasa M."/>
            <person name="Palculict T."/>
            <person name="Patil S."/>
            <person name="Pu L.-L."/>
            <person name="Saada N."/>
            <person name="Tang L."/>
            <person name="Weissenberger G."/>
            <person name="Zhu Y."/>
            <person name="Hemphill L."/>
            <person name="Shang Y."/>
            <person name="Youmans B."/>
            <person name="Ayvaz T."/>
            <person name="Ross M."/>
            <person name="Santibanez J."/>
            <person name="Aqrawi P."/>
            <person name="Gross S."/>
            <person name="Joshi V."/>
            <person name="Fowler G."/>
            <person name="Nazareth L."/>
            <person name="Reid J."/>
            <person name="Worley K."/>
            <person name="Petrosino J."/>
            <person name="Highlander S."/>
            <person name="Gibbs R."/>
        </authorList>
    </citation>
    <scope>NUCLEOTIDE SEQUENCE [LARGE SCALE GENOMIC DNA]</scope>
    <source>
        <strain evidence="15 16">JV-V03</strain>
    </source>
</reference>
<feature type="active site" evidence="13">
    <location>
        <position position="123"/>
    </location>
</feature>
<dbReference type="GO" id="GO:0003887">
    <property type="term" value="F:DNA-directed DNA polymerase activity"/>
    <property type="evidence" value="ECO:0007669"/>
    <property type="project" value="UniProtKB-UniRule"/>
</dbReference>
<evidence type="ECO:0000256" key="8">
    <source>
        <dbReference type="ARBA" id="ARBA00022842"/>
    </source>
</evidence>
<dbReference type="InterPro" id="IPR001126">
    <property type="entry name" value="UmuC"/>
</dbReference>
<keyword evidence="3 13" id="KW-0808">Transferase</keyword>
<protein>
    <recommendedName>
        <fullName evidence="13">DNA polymerase IV</fullName>
        <shortName evidence="13">Pol IV</shortName>
        <ecNumber evidence="13">2.7.7.7</ecNumber>
    </recommendedName>
</protein>